<accession>A0ABW9ENE4</accession>
<comment type="caution">
    <text evidence="1">The sequence shown here is derived from an EMBL/GenBank/DDBJ whole genome shotgun (WGS) entry which is preliminary data.</text>
</comment>
<evidence type="ECO:0000313" key="1">
    <source>
        <dbReference type="EMBL" id="MFM0720575.1"/>
    </source>
</evidence>
<sequence length="94" mass="10143">MNKNIAGYCGYIGLISFVAYRPDTAWLPTRPRVSVGCLGASRKAVLARRRTGRHTSNDMLTTHRSEIAPNLTTGAACLPSVFKKSVASIRHIGG</sequence>
<name>A0ABW9ENE4_9BURK</name>
<dbReference type="EMBL" id="JAQQCL010000031">
    <property type="protein sequence ID" value="MFM0720575.1"/>
    <property type="molecule type" value="Genomic_DNA"/>
</dbReference>
<evidence type="ECO:0000313" key="2">
    <source>
        <dbReference type="Proteomes" id="UP001629392"/>
    </source>
</evidence>
<dbReference type="Proteomes" id="UP001629392">
    <property type="component" value="Unassembled WGS sequence"/>
</dbReference>
<proteinExistence type="predicted"/>
<organism evidence="1 2">
    <name type="scientific">Paraburkholderia strydomiana</name>
    <dbReference type="NCBI Taxonomy" id="1245417"/>
    <lineage>
        <taxon>Bacteria</taxon>
        <taxon>Pseudomonadati</taxon>
        <taxon>Pseudomonadota</taxon>
        <taxon>Betaproteobacteria</taxon>
        <taxon>Burkholderiales</taxon>
        <taxon>Burkholderiaceae</taxon>
        <taxon>Paraburkholderia</taxon>
    </lineage>
</organism>
<keyword evidence="2" id="KW-1185">Reference proteome</keyword>
<protein>
    <submittedName>
        <fullName evidence="1">Uncharacterized protein</fullName>
    </submittedName>
</protein>
<gene>
    <name evidence="1" type="ORF">PQQ73_30115</name>
</gene>
<dbReference type="RefSeq" id="WP_408156599.1">
    <property type="nucleotide sequence ID" value="NZ_JAQQCL010000031.1"/>
</dbReference>
<reference evidence="1 2" key="1">
    <citation type="journal article" date="2024" name="Chem. Sci.">
        <title>Discovery of megapolipeptins by genome mining of a Burkholderiales bacteria collection.</title>
        <authorList>
            <person name="Paulo B.S."/>
            <person name="Recchia M.J.J."/>
            <person name="Lee S."/>
            <person name="Fergusson C.H."/>
            <person name="Romanowski S.B."/>
            <person name="Hernandez A."/>
            <person name="Krull N."/>
            <person name="Liu D.Y."/>
            <person name="Cavanagh H."/>
            <person name="Bos A."/>
            <person name="Gray C.A."/>
            <person name="Murphy B.T."/>
            <person name="Linington R.G."/>
            <person name="Eustaquio A.S."/>
        </authorList>
    </citation>
    <scope>NUCLEOTIDE SEQUENCE [LARGE SCALE GENOMIC DNA]</scope>
    <source>
        <strain evidence="1 2">RL17-350-BIC-E</strain>
    </source>
</reference>